<keyword evidence="1" id="KW-0460">Magnesium</keyword>
<comment type="caution">
    <text evidence="4">The sequence shown here is derived from an EMBL/GenBank/DDBJ whole genome shotgun (WGS) entry which is preliminary data.</text>
</comment>
<evidence type="ECO:0008006" key="5">
    <source>
        <dbReference type="Google" id="ProtNLM"/>
    </source>
</evidence>
<dbReference type="SUPFAM" id="SSF51621">
    <property type="entry name" value="Phosphoenolpyruvate/pyruvate domain"/>
    <property type="match status" value="1"/>
</dbReference>
<protein>
    <recommendedName>
        <fullName evidence="5">Phosphoenolpyruvate carboxylase</fullName>
    </recommendedName>
</protein>
<dbReference type="Pfam" id="PF14010">
    <property type="entry name" value="PEPcase_2"/>
    <property type="match status" value="1"/>
</dbReference>
<dbReference type="InterPro" id="IPR015813">
    <property type="entry name" value="Pyrv/PenolPyrv_kinase-like_dom"/>
</dbReference>
<feature type="non-terminal residue" evidence="4">
    <location>
        <position position="1"/>
    </location>
</feature>
<dbReference type="NCBIfam" id="TIGR02751">
    <property type="entry name" value="PEPCase_arch"/>
    <property type="match status" value="1"/>
</dbReference>
<accession>A0A0F9GVQ0</accession>
<evidence type="ECO:0000256" key="2">
    <source>
        <dbReference type="ARBA" id="ARBA00023239"/>
    </source>
</evidence>
<dbReference type="GO" id="GO:0006099">
    <property type="term" value="P:tricarboxylic acid cycle"/>
    <property type="evidence" value="ECO:0007669"/>
    <property type="project" value="InterPro"/>
</dbReference>
<gene>
    <name evidence="4" type="ORF">LCGC14_2137330</name>
</gene>
<dbReference type="GO" id="GO:0008964">
    <property type="term" value="F:phosphoenolpyruvate carboxylase activity"/>
    <property type="evidence" value="ECO:0007669"/>
    <property type="project" value="InterPro"/>
</dbReference>
<dbReference type="AlphaFoldDB" id="A0A0F9GVQ0"/>
<reference evidence="4" key="1">
    <citation type="journal article" date="2015" name="Nature">
        <title>Complex archaea that bridge the gap between prokaryotes and eukaryotes.</title>
        <authorList>
            <person name="Spang A."/>
            <person name="Saw J.H."/>
            <person name="Jorgensen S.L."/>
            <person name="Zaremba-Niedzwiedzka K."/>
            <person name="Martijn J."/>
            <person name="Lind A.E."/>
            <person name="van Eijk R."/>
            <person name="Schleper C."/>
            <person name="Guy L."/>
            <person name="Ettema T.J."/>
        </authorList>
    </citation>
    <scope>NUCLEOTIDE SEQUENCE</scope>
</reference>
<keyword evidence="2" id="KW-0456">Lyase</keyword>
<sequence length="382" mass="42278">EFGMSPEPLQIRPIPLVESVPAILTLRPMLLDYKKGLAKMGFDLGKMRVMIGRSDLALAYGLGAAVLANVIALADMGELAHEGLEVNPILGGGTLPFRGHLTLENLDNTLEQYPGVDTFTLQSAMRYDHGRKKTAKLANMLKKKVGDIGPVSLDADERPVVLDCLGIFAKNYLQTISTILPLVIKISDLIPKQRDRLARKSEVGYARQLPQTELLADFMTNKEVADGLRKTKLGEYELPRAISFTASLYTVGLPPELIGTGRAIKEINKLYGKQGADIIAKHYPSLKADISEALQYTKLRIAASFFPSSFMKHIEKDIEILTDYLDIEVKEQNSFYFTVMETLKPMLKQLVSGSYVLSEEGLEKKLVTELVLKLGKLRKALG</sequence>
<evidence type="ECO:0000313" key="4">
    <source>
        <dbReference type="EMBL" id="KKL67202.1"/>
    </source>
</evidence>
<organism evidence="4">
    <name type="scientific">marine sediment metagenome</name>
    <dbReference type="NCBI Taxonomy" id="412755"/>
    <lineage>
        <taxon>unclassified sequences</taxon>
        <taxon>metagenomes</taxon>
        <taxon>ecological metagenomes</taxon>
    </lineage>
</organism>
<evidence type="ECO:0000256" key="1">
    <source>
        <dbReference type="ARBA" id="ARBA00022842"/>
    </source>
</evidence>
<keyword evidence="3" id="KW-0120">Carbon dioxide fixation</keyword>
<dbReference type="EMBL" id="LAZR01026946">
    <property type="protein sequence ID" value="KKL67202.1"/>
    <property type="molecule type" value="Genomic_DNA"/>
</dbReference>
<proteinExistence type="predicted"/>
<dbReference type="InterPro" id="IPR007566">
    <property type="entry name" value="PEP_COase_arc-type"/>
</dbReference>
<dbReference type="GO" id="GO:0015977">
    <property type="term" value="P:carbon fixation"/>
    <property type="evidence" value="ECO:0007669"/>
    <property type="project" value="UniProtKB-KW"/>
</dbReference>
<evidence type="ECO:0000256" key="3">
    <source>
        <dbReference type="ARBA" id="ARBA00023300"/>
    </source>
</evidence>
<name>A0A0F9GVQ0_9ZZZZ</name>